<dbReference type="PANTHER" id="PTHR47252">
    <property type="entry name" value="GLYCOSYLTRANSFERASE"/>
    <property type="match status" value="1"/>
</dbReference>
<dbReference type="SUPFAM" id="SSF53756">
    <property type="entry name" value="UDP-Glycosyltransferase/glycogen phosphorylase"/>
    <property type="match status" value="1"/>
</dbReference>
<dbReference type="PANTHER" id="PTHR47252:SF4">
    <property type="entry name" value="GLYCOSYLTRANSFERASE"/>
    <property type="match status" value="1"/>
</dbReference>
<protein>
    <submittedName>
        <fullName evidence="1">Uncharacterized protein</fullName>
    </submittedName>
</protein>
<reference evidence="1" key="1">
    <citation type="submission" date="2020-07" db="EMBL/GenBank/DDBJ databases">
        <authorList>
            <person name="Lin J."/>
        </authorList>
    </citation>
    <scope>NUCLEOTIDE SEQUENCE</scope>
</reference>
<proteinExistence type="predicted"/>
<gene>
    <name evidence="1" type="ORF">CB5_LOCUS26107</name>
</gene>
<dbReference type="AlphaFoldDB" id="A0A6V7QJA3"/>
<organism evidence="1">
    <name type="scientific">Ananas comosus var. bracteatus</name>
    <name type="common">red pineapple</name>
    <dbReference type="NCBI Taxonomy" id="296719"/>
    <lineage>
        <taxon>Eukaryota</taxon>
        <taxon>Viridiplantae</taxon>
        <taxon>Streptophyta</taxon>
        <taxon>Embryophyta</taxon>
        <taxon>Tracheophyta</taxon>
        <taxon>Spermatophyta</taxon>
        <taxon>Magnoliopsida</taxon>
        <taxon>Liliopsida</taxon>
        <taxon>Poales</taxon>
        <taxon>Bromeliaceae</taxon>
        <taxon>Bromelioideae</taxon>
        <taxon>Ananas</taxon>
    </lineage>
</organism>
<evidence type="ECO:0000313" key="1">
    <source>
        <dbReference type="EMBL" id="CAD1842896.1"/>
    </source>
</evidence>
<dbReference type="Gene3D" id="3.40.50.2000">
    <property type="entry name" value="Glycogen Phosphorylase B"/>
    <property type="match status" value="1"/>
</dbReference>
<dbReference type="EMBL" id="LR862136">
    <property type="protein sequence ID" value="CAD1842896.1"/>
    <property type="molecule type" value="Genomic_DNA"/>
</dbReference>
<sequence>MLVLGTGFVGRYAPERLIEHEDEEGEAGWRVSGTCATAAKKIELEKIGMDAFIFDATKSKYDFLALLLRAFRLLIIVQGTAAGGTTEIVVHGSTGLLHPAGKDSILPLGQNMVKLATRVDQRLTMGKKGYEGVKERFMGHYMSERISSVLKQVLQKSEDRTHS</sequence>
<name>A0A6V7QJA3_ANACO</name>
<accession>A0A6V7QJA3</accession>